<proteinExistence type="predicted"/>
<protein>
    <submittedName>
        <fullName evidence="1">Sulfotransferase</fullName>
    </submittedName>
</protein>
<gene>
    <name evidence="1" type="ORF">ABQJ56_00360</name>
</gene>
<organism evidence="1 2">
    <name type="scientific">Rhodanobacter geophilus</name>
    <dbReference type="NCBI Taxonomy" id="3162488"/>
    <lineage>
        <taxon>Bacteria</taxon>
        <taxon>Pseudomonadati</taxon>
        <taxon>Pseudomonadota</taxon>
        <taxon>Gammaproteobacteria</taxon>
        <taxon>Lysobacterales</taxon>
        <taxon>Rhodanobacteraceae</taxon>
        <taxon>Rhodanobacter</taxon>
    </lineage>
</organism>
<sequence length="112" mass="12574">MLQRSRRIDFGQYTRLARGWHATLPGAMLDVPYTDLVQRTEATVRGILDFCGLPAEEACFRPERNASPVATPSTIQVREAVHTRGLGQWRTYARQLEPLRLALEAQLGEPVG</sequence>
<name>A0ABV3QJA6_9GAMM</name>
<dbReference type="Pfam" id="PF13469">
    <property type="entry name" value="Sulfotransfer_3"/>
    <property type="match status" value="1"/>
</dbReference>
<accession>A0ABV3QJA6</accession>
<dbReference type="InterPro" id="IPR027417">
    <property type="entry name" value="P-loop_NTPase"/>
</dbReference>
<keyword evidence="2" id="KW-1185">Reference proteome</keyword>
<evidence type="ECO:0000313" key="2">
    <source>
        <dbReference type="Proteomes" id="UP001556170"/>
    </source>
</evidence>
<dbReference type="Proteomes" id="UP001556170">
    <property type="component" value="Unassembled WGS sequence"/>
</dbReference>
<dbReference type="Gene3D" id="3.40.50.300">
    <property type="entry name" value="P-loop containing nucleotide triphosphate hydrolases"/>
    <property type="match status" value="1"/>
</dbReference>
<reference evidence="1 2" key="1">
    <citation type="submission" date="2024-06" db="EMBL/GenBank/DDBJ databases">
        <authorList>
            <person name="Woo H."/>
        </authorList>
    </citation>
    <scope>NUCLEOTIDE SEQUENCE [LARGE SCALE GENOMIC DNA]</scope>
    <source>
        <strain evidence="1 2">S2-g</strain>
    </source>
</reference>
<dbReference type="EMBL" id="JBFOHL010000001">
    <property type="protein sequence ID" value="MEW9622683.1"/>
    <property type="molecule type" value="Genomic_DNA"/>
</dbReference>
<comment type="caution">
    <text evidence="1">The sequence shown here is derived from an EMBL/GenBank/DDBJ whole genome shotgun (WGS) entry which is preliminary data.</text>
</comment>
<evidence type="ECO:0000313" key="1">
    <source>
        <dbReference type="EMBL" id="MEW9622683.1"/>
    </source>
</evidence>
<dbReference type="SUPFAM" id="SSF52540">
    <property type="entry name" value="P-loop containing nucleoside triphosphate hydrolases"/>
    <property type="match status" value="1"/>
</dbReference>
<dbReference type="RefSeq" id="WP_367843000.1">
    <property type="nucleotide sequence ID" value="NZ_JBFOHL010000001.1"/>
</dbReference>